<dbReference type="EMBL" id="CM034402">
    <property type="protein sequence ID" value="KAJ0175187.1"/>
    <property type="molecule type" value="Genomic_DNA"/>
</dbReference>
<reference evidence="1 2" key="1">
    <citation type="journal article" date="2021" name="Front. Genet.">
        <title>Chromosome-Level Genome Assembly Reveals Significant Gene Expansion in the Toll and IMD Signaling Pathways of Dendrolimus kikuchii.</title>
        <authorList>
            <person name="Zhou J."/>
            <person name="Wu P."/>
            <person name="Xiong Z."/>
            <person name="Liu N."/>
            <person name="Zhao N."/>
            <person name="Ji M."/>
            <person name="Qiu Y."/>
            <person name="Yang B."/>
        </authorList>
    </citation>
    <scope>NUCLEOTIDE SEQUENCE [LARGE SCALE GENOMIC DNA]</scope>
    <source>
        <strain evidence="1">Ann1</strain>
    </source>
</reference>
<accession>A0ACC1CUC6</accession>
<keyword evidence="2" id="KW-1185">Reference proteome</keyword>
<gene>
    <name evidence="1" type="ORF">K1T71_009328</name>
</gene>
<evidence type="ECO:0000313" key="2">
    <source>
        <dbReference type="Proteomes" id="UP000824533"/>
    </source>
</evidence>
<sequence>MEIKYLPIIVISSVFAIYWYFTRTFKYWKKRNVVGPEPVALFGNIKDSTLRRKCIGEVLKEIYDQFPDQKVVGVYRMTTPCLLIRDLDIIKHVMIKDFDVFCDRGIEFSKEGLGANLFHADANTWRVLRTQFTPIFTSMKLKNMFHLMNNLGDNFLKYVESLEEGEHEIYQLMKRFTMSSIASCVFGLDFEKMQDQLPTLKKVDELVLKQSLFVELDMMYPGVLRKLNSSLFPAFVTDFFGNLVKKVVAERNNMPSERKDFMDILLELRKKGEIQNMKKTGSEDIKSTTVEITDGIIAAQAFVFYMAGYETTATTMTFFLYSLALNSELQDKLLLEIDDVVSKNNGELTYDVINNMVYLEQLFKETLRMHTVLEPLQRNANCDYKVPGTDIVIKKGMTVLVLPMGIHYDEKYYPNPEIFDPERFSPENSADRHPCAHMPFGIGPRNCIGYRFAKLQFRVGIVKFLSKYRVVPSKNTPNIIKYDPMRPVMGPVGGIHLNVIRRS</sequence>
<dbReference type="Proteomes" id="UP000824533">
    <property type="component" value="Linkage Group LG16"/>
</dbReference>
<name>A0ACC1CUC6_9NEOP</name>
<protein>
    <submittedName>
        <fullName evidence="1">Uncharacterized protein</fullName>
    </submittedName>
</protein>
<organism evidence="1 2">
    <name type="scientific">Dendrolimus kikuchii</name>
    <dbReference type="NCBI Taxonomy" id="765133"/>
    <lineage>
        <taxon>Eukaryota</taxon>
        <taxon>Metazoa</taxon>
        <taxon>Ecdysozoa</taxon>
        <taxon>Arthropoda</taxon>
        <taxon>Hexapoda</taxon>
        <taxon>Insecta</taxon>
        <taxon>Pterygota</taxon>
        <taxon>Neoptera</taxon>
        <taxon>Endopterygota</taxon>
        <taxon>Lepidoptera</taxon>
        <taxon>Glossata</taxon>
        <taxon>Ditrysia</taxon>
        <taxon>Bombycoidea</taxon>
        <taxon>Lasiocampidae</taxon>
        <taxon>Dendrolimus</taxon>
    </lineage>
</organism>
<proteinExistence type="predicted"/>
<evidence type="ECO:0000313" key="1">
    <source>
        <dbReference type="EMBL" id="KAJ0175187.1"/>
    </source>
</evidence>
<comment type="caution">
    <text evidence="1">The sequence shown here is derived from an EMBL/GenBank/DDBJ whole genome shotgun (WGS) entry which is preliminary data.</text>
</comment>